<proteinExistence type="predicted"/>
<accession>A0A505MA02</accession>
<dbReference type="EMBL" id="WWCH01000001">
    <property type="protein sequence ID" value="MYM78330.1"/>
    <property type="molecule type" value="Genomic_DNA"/>
</dbReference>
<evidence type="ECO:0000313" key="1">
    <source>
        <dbReference type="EMBL" id="CUW35253.1"/>
    </source>
</evidence>
<sequence length="96" mass="11214">MRLHATFLLENVSDYKDEQKNIVYHSLVTTQKKWSSKLNREIEDVVSISIPQKFGWLSAELKKYIGKEIIVAVRERVFNDKFSGYALDSDQFSVNE</sequence>
<organism evidence="2 4">
    <name type="scientific">Acinetobacter baumannii</name>
    <dbReference type="NCBI Taxonomy" id="470"/>
    <lineage>
        <taxon>Bacteria</taxon>
        <taxon>Pseudomonadati</taxon>
        <taxon>Pseudomonadota</taxon>
        <taxon>Gammaproteobacteria</taxon>
        <taxon>Moraxellales</taxon>
        <taxon>Moraxellaceae</taxon>
        <taxon>Acinetobacter</taxon>
        <taxon>Acinetobacter calcoaceticus/baumannii complex</taxon>
    </lineage>
</organism>
<dbReference type="RefSeq" id="WP_031967133.1">
    <property type="nucleotide sequence ID" value="NZ_CAUYZO010000003.1"/>
</dbReference>
<name>A0A505MA02_ACIBA</name>
<reference evidence="2" key="3">
    <citation type="submission" date="2019-12" db="EMBL/GenBank/DDBJ databases">
        <authorList>
            <person name="Nguyen S.-T."/>
        </authorList>
    </citation>
    <scope>NUCLEOTIDE SEQUENCE</scope>
    <source>
        <strain evidence="2">DMS06669</strain>
    </source>
</reference>
<dbReference type="Proteomes" id="UP000480763">
    <property type="component" value="Unassembled WGS sequence"/>
</dbReference>
<dbReference type="Proteomes" id="UP000066661">
    <property type="component" value="Chromosome I"/>
</dbReference>
<evidence type="ECO:0000313" key="4">
    <source>
        <dbReference type="Proteomes" id="UP000480763"/>
    </source>
</evidence>
<evidence type="ECO:0000313" key="3">
    <source>
        <dbReference type="Proteomes" id="UP000066661"/>
    </source>
</evidence>
<evidence type="ECO:0000313" key="2">
    <source>
        <dbReference type="EMBL" id="MYM78330.1"/>
    </source>
</evidence>
<reference evidence="1 3" key="1">
    <citation type="submission" date="2015-12" db="EMBL/GenBank/DDBJ databases">
        <authorList>
            <person name="Wibberg D."/>
        </authorList>
    </citation>
    <scope>NUCLEOTIDE SEQUENCE [LARGE SCALE GENOMIC DNA]</scope>
    <source>
        <strain evidence="1">R2091</strain>
    </source>
</reference>
<dbReference type="EMBL" id="LN997846">
    <property type="protein sequence ID" value="CUW35253.1"/>
    <property type="molecule type" value="Genomic_DNA"/>
</dbReference>
<dbReference type="AlphaFoldDB" id="A0A505MA02"/>
<protein>
    <submittedName>
        <fullName evidence="2">Uncharacterized protein</fullName>
    </submittedName>
</protein>
<gene>
    <name evidence="1" type="ORF">ABR2091_1851</name>
    <name evidence="2" type="ORF">GSE42_10335</name>
</gene>
<reference evidence="2 4" key="2">
    <citation type="journal article" date="2017" name="Ann. Clin. Microbiol. Antimicrob.">
        <title>New eight genes identified at the clinical multidrug-resistant Acinetobacter baumannii DMS06669 strain in a Vietnam hospital.</title>
        <authorList>
            <person name="Si-Tuan N."/>
            <person name="Ngoc H.M."/>
            <person name="Hang P.T.T."/>
            <person name="Nguyen C."/>
            <person name="Van P.H."/>
            <person name="Huong N.T."/>
        </authorList>
    </citation>
    <scope>NUCLEOTIDE SEQUENCE [LARGE SCALE GENOMIC DNA]</scope>
    <source>
        <strain evidence="2 4">DMS06669</strain>
    </source>
</reference>